<dbReference type="EMBL" id="JYDI01000102">
    <property type="protein sequence ID" value="KRY52609.1"/>
    <property type="molecule type" value="Genomic_DNA"/>
</dbReference>
<dbReference type="AlphaFoldDB" id="A0A0V1CTH3"/>
<keyword evidence="3" id="KW-1185">Reference proteome</keyword>
<gene>
    <name evidence="2" type="ORF">T03_12042</name>
</gene>
<dbReference type="Proteomes" id="UP000054653">
    <property type="component" value="Unassembled WGS sequence"/>
</dbReference>
<sequence>MLEHHTDVQRLCRREKWGLSSMPIFIDFFSDYPWLSIVRFQKSVSNFNRDLNNSYLYASRITSTNVITQPVAKLIQLEPATVSDGRESPPYGGQDVDDRNGCDYRGHSTACT</sequence>
<protein>
    <submittedName>
        <fullName evidence="2">Uncharacterized protein</fullName>
    </submittedName>
</protein>
<evidence type="ECO:0000313" key="2">
    <source>
        <dbReference type="EMBL" id="KRY52609.1"/>
    </source>
</evidence>
<evidence type="ECO:0000256" key="1">
    <source>
        <dbReference type="SAM" id="MobiDB-lite"/>
    </source>
</evidence>
<proteinExistence type="predicted"/>
<name>A0A0V1CTH3_TRIBR</name>
<evidence type="ECO:0000313" key="3">
    <source>
        <dbReference type="Proteomes" id="UP000054653"/>
    </source>
</evidence>
<organism evidence="2 3">
    <name type="scientific">Trichinella britovi</name>
    <name type="common">Parasitic roundworm</name>
    <dbReference type="NCBI Taxonomy" id="45882"/>
    <lineage>
        <taxon>Eukaryota</taxon>
        <taxon>Metazoa</taxon>
        <taxon>Ecdysozoa</taxon>
        <taxon>Nematoda</taxon>
        <taxon>Enoplea</taxon>
        <taxon>Dorylaimia</taxon>
        <taxon>Trichinellida</taxon>
        <taxon>Trichinellidae</taxon>
        <taxon>Trichinella</taxon>
    </lineage>
</organism>
<reference evidence="2 3" key="1">
    <citation type="submission" date="2015-01" db="EMBL/GenBank/DDBJ databases">
        <title>Evolution of Trichinella species and genotypes.</title>
        <authorList>
            <person name="Korhonen P.K."/>
            <person name="Edoardo P."/>
            <person name="Giuseppe L.R."/>
            <person name="Gasser R.B."/>
        </authorList>
    </citation>
    <scope>NUCLEOTIDE SEQUENCE [LARGE SCALE GENOMIC DNA]</scope>
    <source>
        <strain evidence="2">ISS120</strain>
    </source>
</reference>
<comment type="caution">
    <text evidence="2">The sequence shown here is derived from an EMBL/GenBank/DDBJ whole genome shotgun (WGS) entry which is preliminary data.</text>
</comment>
<feature type="region of interest" description="Disordered" evidence="1">
    <location>
        <begin position="80"/>
        <end position="101"/>
    </location>
</feature>
<accession>A0A0V1CTH3</accession>